<dbReference type="InterPro" id="IPR022764">
    <property type="entry name" value="Peptidase_S54_rhomboid_dom"/>
</dbReference>
<keyword evidence="2 5" id="KW-0812">Transmembrane</keyword>
<dbReference type="InterPro" id="IPR035952">
    <property type="entry name" value="Rhomboid-like_sf"/>
</dbReference>
<comment type="subcellular location">
    <subcellularLocation>
        <location evidence="1">Membrane</location>
        <topology evidence="1">Multi-pass membrane protein</topology>
    </subcellularLocation>
</comment>
<feature type="domain" description="Peptidase S54 rhomboid" evidence="6">
    <location>
        <begin position="52"/>
        <end position="195"/>
    </location>
</feature>
<dbReference type="OrthoDB" id="196054at2"/>
<keyword evidence="8" id="KW-1185">Reference proteome</keyword>
<proteinExistence type="predicted"/>
<dbReference type="SUPFAM" id="SSF144091">
    <property type="entry name" value="Rhomboid-like"/>
    <property type="match status" value="1"/>
</dbReference>
<evidence type="ECO:0000256" key="1">
    <source>
        <dbReference type="ARBA" id="ARBA00004141"/>
    </source>
</evidence>
<reference evidence="7 8" key="1">
    <citation type="submission" date="2019-02" db="EMBL/GenBank/DDBJ databases">
        <title>Deep-cultivation of Planctomycetes and their phenomic and genomic characterization uncovers novel biology.</title>
        <authorList>
            <person name="Wiegand S."/>
            <person name="Jogler M."/>
            <person name="Boedeker C."/>
            <person name="Pinto D."/>
            <person name="Vollmers J."/>
            <person name="Rivas-Marin E."/>
            <person name="Kohn T."/>
            <person name="Peeters S.H."/>
            <person name="Heuer A."/>
            <person name="Rast P."/>
            <person name="Oberbeckmann S."/>
            <person name="Bunk B."/>
            <person name="Jeske O."/>
            <person name="Meyerdierks A."/>
            <person name="Storesund J.E."/>
            <person name="Kallscheuer N."/>
            <person name="Luecker S."/>
            <person name="Lage O.M."/>
            <person name="Pohl T."/>
            <person name="Merkel B.J."/>
            <person name="Hornburger P."/>
            <person name="Mueller R.-W."/>
            <person name="Bruemmer F."/>
            <person name="Labrenz M."/>
            <person name="Spormann A.M."/>
            <person name="Op Den Camp H."/>
            <person name="Overmann J."/>
            <person name="Amann R."/>
            <person name="Jetten M.S.M."/>
            <person name="Mascher T."/>
            <person name="Medema M.H."/>
            <person name="Devos D.P."/>
            <person name="Kaster A.-K."/>
            <person name="Ovreas L."/>
            <person name="Rohde M."/>
            <person name="Galperin M.Y."/>
            <person name="Jogler C."/>
        </authorList>
    </citation>
    <scope>NUCLEOTIDE SEQUENCE [LARGE SCALE GENOMIC DNA]</scope>
    <source>
        <strain evidence="7 8">KOR34</strain>
    </source>
</reference>
<comment type="caution">
    <text evidence="7">The sequence shown here is derived from an EMBL/GenBank/DDBJ whole genome shotgun (WGS) entry which is preliminary data.</text>
</comment>
<feature type="transmembrane region" description="Helical" evidence="5">
    <location>
        <begin position="117"/>
        <end position="137"/>
    </location>
</feature>
<evidence type="ECO:0000256" key="2">
    <source>
        <dbReference type="ARBA" id="ARBA00022692"/>
    </source>
</evidence>
<sequence>MITAALARHRSWLAAVADAPVTCAVAAAAVLATLAPGLAAALEFDRELIAQGELWRVLTGHLTHWNRDHLFWDLGVFGVLGACCERRGRAAFAGCVAASAVLISVLMQSALPEIPLYRGLSGIDTALFALLGVGLYRDARRRDDFPLQAAGLLAKIVFEITTCSTLFVDHSGASFIPLAGAHVLGALVGLAAGLISPTATAASASFSTRCNVGSNSDRRDP</sequence>
<keyword evidence="7" id="KW-0378">Hydrolase</keyword>
<dbReference type="GO" id="GO:0004252">
    <property type="term" value="F:serine-type endopeptidase activity"/>
    <property type="evidence" value="ECO:0007669"/>
    <property type="project" value="InterPro"/>
</dbReference>
<dbReference type="Proteomes" id="UP000316714">
    <property type="component" value="Unassembled WGS sequence"/>
</dbReference>
<evidence type="ECO:0000313" key="8">
    <source>
        <dbReference type="Proteomes" id="UP000316714"/>
    </source>
</evidence>
<accession>A0A5C5VBP1</accession>
<keyword evidence="7" id="KW-0645">Protease</keyword>
<dbReference type="Pfam" id="PF01694">
    <property type="entry name" value="Rhomboid"/>
    <property type="match status" value="1"/>
</dbReference>
<evidence type="ECO:0000259" key="6">
    <source>
        <dbReference type="Pfam" id="PF01694"/>
    </source>
</evidence>
<dbReference type="EMBL" id="SIHJ01000001">
    <property type="protein sequence ID" value="TWT35430.1"/>
    <property type="molecule type" value="Genomic_DNA"/>
</dbReference>
<dbReference type="NCBIfam" id="TIGR03902">
    <property type="entry name" value="rhom_GG_sort"/>
    <property type="match status" value="1"/>
</dbReference>
<dbReference type="Gene3D" id="1.20.1540.10">
    <property type="entry name" value="Rhomboid-like"/>
    <property type="match status" value="1"/>
</dbReference>
<evidence type="ECO:0000256" key="5">
    <source>
        <dbReference type="SAM" id="Phobius"/>
    </source>
</evidence>
<organism evidence="7 8">
    <name type="scientific">Posidoniimonas corsicana</name>
    <dbReference type="NCBI Taxonomy" id="1938618"/>
    <lineage>
        <taxon>Bacteria</taxon>
        <taxon>Pseudomonadati</taxon>
        <taxon>Planctomycetota</taxon>
        <taxon>Planctomycetia</taxon>
        <taxon>Pirellulales</taxon>
        <taxon>Lacipirellulaceae</taxon>
        <taxon>Posidoniimonas</taxon>
    </lineage>
</organism>
<feature type="transmembrane region" description="Helical" evidence="5">
    <location>
        <begin position="12"/>
        <end position="35"/>
    </location>
</feature>
<dbReference type="GO" id="GO:0016020">
    <property type="term" value="C:membrane"/>
    <property type="evidence" value="ECO:0007669"/>
    <property type="project" value="UniProtKB-SubCell"/>
</dbReference>
<keyword evidence="3 5" id="KW-1133">Transmembrane helix</keyword>
<evidence type="ECO:0000256" key="3">
    <source>
        <dbReference type="ARBA" id="ARBA00022989"/>
    </source>
</evidence>
<gene>
    <name evidence="7" type="ORF">KOR34_03210</name>
</gene>
<dbReference type="GO" id="GO:0006508">
    <property type="term" value="P:proteolysis"/>
    <property type="evidence" value="ECO:0007669"/>
    <property type="project" value="UniProtKB-KW"/>
</dbReference>
<evidence type="ECO:0000313" key="7">
    <source>
        <dbReference type="EMBL" id="TWT35430.1"/>
    </source>
</evidence>
<dbReference type="RefSeq" id="WP_146561596.1">
    <property type="nucleotide sequence ID" value="NZ_SIHJ01000001.1"/>
</dbReference>
<dbReference type="AlphaFoldDB" id="A0A5C5VBP1"/>
<name>A0A5C5VBP1_9BACT</name>
<dbReference type="InterPro" id="IPR023826">
    <property type="entry name" value="Rhom-like_SP_proteobac"/>
</dbReference>
<protein>
    <submittedName>
        <fullName evidence="7">Intramembrane serine protease GlpG</fullName>
    </submittedName>
</protein>
<evidence type="ECO:0000256" key="4">
    <source>
        <dbReference type="ARBA" id="ARBA00023136"/>
    </source>
</evidence>
<feature type="transmembrane region" description="Helical" evidence="5">
    <location>
        <begin position="149"/>
        <end position="168"/>
    </location>
</feature>
<keyword evidence="4 5" id="KW-0472">Membrane</keyword>
<feature type="transmembrane region" description="Helical" evidence="5">
    <location>
        <begin position="174"/>
        <end position="195"/>
    </location>
</feature>